<dbReference type="SUPFAM" id="SSF49410">
    <property type="entry name" value="Alpha-macroglobulin receptor domain"/>
    <property type="match status" value="1"/>
</dbReference>
<evidence type="ECO:0000313" key="4">
    <source>
        <dbReference type="RefSeq" id="XP_010771659.1"/>
    </source>
</evidence>
<organism evidence="3 4">
    <name type="scientific">Notothenia coriiceps</name>
    <name type="common">black rockcod</name>
    <dbReference type="NCBI Taxonomy" id="8208"/>
    <lineage>
        <taxon>Eukaryota</taxon>
        <taxon>Metazoa</taxon>
        <taxon>Chordata</taxon>
        <taxon>Craniata</taxon>
        <taxon>Vertebrata</taxon>
        <taxon>Euteleostomi</taxon>
        <taxon>Actinopterygii</taxon>
        <taxon>Neopterygii</taxon>
        <taxon>Teleostei</taxon>
        <taxon>Neoteleostei</taxon>
        <taxon>Acanthomorphata</taxon>
        <taxon>Eupercaria</taxon>
        <taxon>Perciformes</taxon>
        <taxon>Notothenioidei</taxon>
        <taxon>Nototheniidae</taxon>
        <taxon>Notothenia</taxon>
    </lineage>
</organism>
<name>A0A6I9N0X9_9TELE</name>
<feature type="non-terminal residue" evidence="4">
    <location>
        <position position="292"/>
    </location>
</feature>
<evidence type="ECO:0000259" key="1">
    <source>
        <dbReference type="Pfam" id="PF07678"/>
    </source>
</evidence>
<protein>
    <submittedName>
        <fullName evidence="4">Complement C3-like</fullName>
    </submittedName>
</protein>
<feature type="domain" description="Alpha-macroglobulin-like TED" evidence="1">
    <location>
        <begin position="7"/>
        <end position="155"/>
    </location>
</feature>
<evidence type="ECO:0000259" key="2">
    <source>
        <dbReference type="Pfam" id="PF21308"/>
    </source>
</evidence>
<keyword evidence="3" id="KW-1185">Reference proteome</keyword>
<dbReference type="InterPro" id="IPR036595">
    <property type="entry name" value="A-macroglobulin_rcpt-bd_sf"/>
</dbReference>
<dbReference type="Gene3D" id="2.60.40.690">
    <property type="entry name" value="Alpha-macroglobulin, receptor-binding domain"/>
    <property type="match status" value="1"/>
</dbReference>
<dbReference type="InterPro" id="IPR050473">
    <property type="entry name" value="A2M/Complement_sys"/>
</dbReference>
<feature type="domain" description="Complement component 3 CUB" evidence="2">
    <location>
        <begin position="164"/>
        <end position="221"/>
    </location>
</feature>
<dbReference type="Gene3D" id="1.50.10.20">
    <property type="match status" value="1"/>
</dbReference>
<dbReference type="PANTHER" id="PTHR11412:SF167">
    <property type="entry name" value="COMPLEMENT COMPONENT C3B, TANDEM DUPLICATE 1 ISOFORM X1-RELATED"/>
    <property type="match status" value="1"/>
</dbReference>
<dbReference type="Pfam" id="PF21308">
    <property type="entry name" value="C3_CUB2"/>
    <property type="match status" value="1"/>
</dbReference>
<dbReference type="Pfam" id="PF07678">
    <property type="entry name" value="TED_complement"/>
    <property type="match status" value="1"/>
</dbReference>
<dbReference type="AlphaFoldDB" id="A0A6I9N0X9"/>
<evidence type="ECO:0000313" key="3">
    <source>
        <dbReference type="Proteomes" id="UP000504611"/>
    </source>
</evidence>
<dbReference type="InterPro" id="IPR011626">
    <property type="entry name" value="Alpha-macroglobulin_TED"/>
</dbReference>
<dbReference type="GO" id="GO:0005615">
    <property type="term" value="C:extracellular space"/>
    <property type="evidence" value="ECO:0007669"/>
    <property type="project" value="InterPro"/>
</dbReference>
<dbReference type="Gene3D" id="2.20.210.20">
    <property type="match status" value="1"/>
</dbReference>
<dbReference type="InterPro" id="IPR008930">
    <property type="entry name" value="Terpenoid_cyclase/PrenylTrfase"/>
</dbReference>
<proteinExistence type="predicted"/>
<dbReference type="RefSeq" id="XP_010771659.1">
    <property type="nucleotide sequence ID" value="XM_010773357.1"/>
</dbReference>
<dbReference type="Proteomes" id="UP000504611">
    <property type="component" value="Unplaced"/>
</dbReference>
<gene>
    <name evidence="4" type="primary">LOC104947360</name>
</gene>
<sequence length="292" mass="32270">GGLRGDDPEITLTAFVSIALTEAKQARISCIGFIETVIFNKTAEYLKRALETPGRRPYTVAIASYALALLGKDQNYNPTQSLLRAAAPGGSHWPDTKNTLFTLEGTGYALLALVKLGRMAEAAAPFKWLNSQRRRGGGFGSTQSTMVVLQALSEYLIHKPPPADLILDVDVKMRGRREIRYHFNPENSYAARSSRLPAGLDLEVEARGNGQGILEVVTYYNQLHEVDEKMPCKDFELKVNIEESSEKPPADVEKSYQITIKVRALGPRDVRMVVLDVSLPTGFTPENSDLEM</sequence>
<dbReference type="SUPFAM" id="SSF48239">
    <property type="entry name" value="Terpenoid cyclases/Protein prenyltransferases"/>
    <property type="match status" value="1"/>
</dbReference>
<dbReference type="KEGG" id="ncc:104947360"/>
<dbReference type="GeneID" id="104947360"/>
<accession>A0A6I9N0X9</accession>
<dbReference type="InterPro" id="IPR048848">
    <property type="entry name" value="C3_CUB2"/>
</dbReference>
<dbReference type="OrthoDB" id="6359008at2759"/>
<feature type="non-terminal residue" evidence="4">
    <location>
        <position position="1"/>
    </location>
</feature>
<dbReference type="PANTHER" id="PTHR11412">
    <property type="entry name" value="MACROGLOBULIN / COMPLEMENT"/>
    <property type="match status" value="1"/>
</dbReference>
<reference evidence="4" key="1">
    <citation type="submission" date="2025-08" db="UniProtKB">
        <authorList>
            <consortium name="RefSeq"/>
        </authorList>
    </citation>
    <scope>IDENTIFICATION</scope>
    <source>
        <tissue evidence="4">Muscle</tissue>
    </source>
</reference>